<proteinExistence type="predicted"/>
<evidence type="ECO:0000256" key="1">
    <source>
        <dbReference type="SAM" id="Phobius"/>
    </source>
</evidence>
<reference evidence="2 3" key="1">
    <citation type="submission" date="2024-03" db="EMBL/GenBank/DDBJ databases">
        <title>Two novel species of the genus Flavobacterium exhibiting potentially degradation of complex polysaccharides.</title>
        <authorList>
            <person name="Lian X."/>
        </authorList>
    </citation>
    <scope>NUCLEOTIDE SEQUENCE [LARGE SCALE GENOMIC DNA]</scope>
    <source>
        <strain evidence="3">j3</strain>
    </source>
</reference>
<dbReference type="Proteomes" id="UP001460072">
    <property type="component" value="Unassembled WGS sequence"/>
</dbReference>
<evidence type="ECO:0000313" key="2">
    <source>
        <dbReference type="EMBL" id="MEM0542836.1"/>
    </source>
</evidence>
<keyword evidence="1" id="KW-1133">Transmembrane helix</keyword>
<evidence type="ECO:0000313" key="3">
    <source>
        <dbReference type="Proteomes" id="UP001460072"/>
    </source>
</evidence>
<protein>
    <submittedName>
        <fullName evidence="2">Uncharacterized protein</fullName>
    </submittedName>
</protein>
<keyword evidence="1" id="KW-0472">Membrane</keyword>
<name>A0ABU9N544_9FLAO</name>
<keyword evidence="3" id="KW-1185">Reference proteome</keyword>
<feature type="transmembrane region" description="Helical" evidence="1">
    <location>
        <begin position="6"/>
        <end position="28"/>
    </location>
</feature>
<organism evidence="2 3">
    <name type="scientific">Flavobacterium aureirubrum</name>
    <dbReference type="NCBI Taxonomy" id="3133147"/>
    <lineage>
        <taxon>Bacteria</taxon>
        <taxon>Pseudomonadati</taxon>
        <taxon>Bacteroidota</taxon>
        <taxon>Flavobacteriia</taxon>
        <taxon>Flavobacteriales</taxon>
        <taxon>Flavobacteriaceae</taxon>
        <taxon>Flavobacterium</taxon>
    </lineage>
</organism>
<gene>
    <name evidence="2" type="ORF">WFZ85_09405</name>
</gene>
<dbReference type="EMBL" id="JBCGDO010000011">
    <property type="protein sequence ID" value="MEM0542836.1"/>
    <property type="molecule type" value="Genomic_DNA"/>
</dbReference>
<keyword evidence="1" id="KW-0812">Transmembrane</keyword>
<comment type="caution">
    <text evidence="2">The sequence shown here is derived from an EMBL/GenBank/DDBJ whole genome shotgun (WGS) entry which is preliminary data.</text>
</comment>
<sequence length="129" mass="15416">MAGISVGVSIAAIIFCFLKINMDVNLLIFKETIIEFHNGKNKCELNYEKIRKYEFIDQQRSQSFSRIRFQNRKLNHVIEREDGYDINLKDFAEFLLSKNQSIEILHRQTNFETYKYFRNNGEVKRVLIN</sequence>
<dbReference type="RefSeq" id="WP_342696039.1">
    <property type="nucleotide sequence ID" value="NZ_JBCGDO010000011.1"/>
</dbReference>
<accession>A0ABU9N544</accession>